<keyword evidence="8" id="KW-1185">Reference proteome</keyword>
<dbReference type="PROSITE" id="PS50287">
    <property type="entry name" value="SRCR_2"/>
    <property type="match status" value="1"/>
</dbReference>
<evidence type="ECO:0000313" key="7">
    <source>
        <dbReference type="EMBL" id="MED6262936.1"/>
    </source>
</evidence>
<feature type="domain" description="SRCR" evidence="6">
    <location>
        <begin position="20"/>
        <end position="133"/>
    </location>
</feature>
<dbReference type="SMART" id="SM00202">
    <property type="entry name" value="SR"/>
    <property type="match status" value="1"/>
</dbReference>
<evidence type="ECO:0000256" key="1">
    <source>
        <dbReference type="ARBA" id="ARBA00022729"/>
    </source>
</evidence>
<dbReference type="Pfam" id="PF00530">
    <property type="entry name" value="SRCR"/>
    <property type="match status" value="1"/>
</dbReference>
<evidence type="ECO:0000256" key="3">
    <source>
        <dbReference type="ARBA" id="ARBA00023157"/>
    </source>
</evidence>
<comment type="caution">
    <text evidence="7">The sequence shown here is derived from an EMBL/GenBank/DDBJ whole genome shotgun (WGS) entry which is preliminary data.</text>
</comment>
<protein>
    <recommendedName>
        <fullName evidence="6">SRCR domain-containing protein</fullName>
    </recommendedName>
</protein>
<keyword evidence="1" id="KW-0732">Signal</keyword>
<dbReference type="PANTHER" id="PTHR47653:SF1">
    <property type="entry name" value="DELETED IN MALIGNANT BRAIN TUMORS 1 PROTEIN"/>
    <property type="match status" value="1"/>
</dbReference>
<dbReference type="Proteomes" id="UP001345963">
    <property type="component" value="Unassembled WGS sequence"/>
</dbReference>
<organism evidence="7 8">
    <name type="scientific">Ataeniobius toweri</name>
    <dbReference type="NCBI Taxonomy" id="208326"/>
    <lineage>
        <taxon>Eukaryota</taxon>
        <taxon>Metazoa</taxon>
        <taxon>Chordata</taxon>
        <taxon>Craniata</taxon>
        <taxon>Vertebrata</taxon>
        <taxon>Euteleostomi</taxon>
        <taxon>Actinopterygii</taxon>
        <taxon>Neopterygii</taxon>
        <taxon>Teleostei</taxon>
        <taxon>Neoteleostei</taxon>
        <taxon>Acanthomorphata</taxon>
        <taxon>Ovalentaria</taxon>
        <taxon>Atherinomorphae</taxon>
        <taxon>Cyprinodontiformes</taxon>
        <taxon>Goodeidae</taxon>
        <taxon>Ataeniobius</taxon>
    </lineage>
</organism>
<name>A0ABU7CLE2_9TELE</name>
<evidence type="ECO:0000256" key="5">
    <source>
        <dbReference type="PROSITE-ProRule" id="PRU00196"/>
    </source>
</evidence>
<dbReference type="SUPFAM" id="SSF56487">
    <property type="entry name" value="SRCR-like"/>
    <property type="match status" value="1"/>
</dbReference>
<accession>A0ABU7CLE2</accession>
<dbReference type="EMBL" id="JAHUTI010096449">
    <property type="protein sequence ID" value="MED6262936.1"/>
    <property type="molecule type" value="Genomic_DNA"/>
</dbReference>
<sequence>MTHCSLGKAAKLTCSDSDDVRLVEGATGCSGNLEMKHYGLWEPVIDTKDSDWTMWKPDMICQKLNCGSPVSRQITLQQFKETVPLTKISCIKNSPLWKCSTMSDLSFAWKVQITCSGNSVTDSFVSFIRTICDSSF</sequence>
<reference evidence="7 8" key="1">
    <citation type="submission" date="2021-07" db="EMBL/GenBank/DDBJ databases">
        <authorList>
            <person name="Palmer J.M."/>
        </authorList>
    </citation>
    <scope>NUCLEOTIDE SEQUENCE [LARGE SCALE GENOMIC DNA]</scope>
    <source>
        <strain evidence="7 8">AT_MEX2019</strain>
        <tissue evidence="7">Muscle</tissue>
    </source>
</reference>
<evidence type="ECO:0000256" key="4">
    <source>
        <dbReference type="ARBA" id="ARBA00023180"/>
    </source>
</evidence>
<evidence type="ECO:0000256" key="2">
    <source>
        <dbReference type="ARBA" id="ARBA00022737"/>
    </source>
</evidence>
<keyword evidence="4" id="KW-0325">Glycoprotein</keyword>
<dbReference type="InterPro" id="IPR053243">
    <property type="entry name" value="SJ_maturation_regulator"/>
</dbReference>
<dbReference type="InterPro" id="IPR036772">
    <property type="entry name" value="SRCR-like_dom_sf"/>
</dbReference>
<gene>
    <name evidence="7" type="ORF">ATANTOWER_030028</name>
</gene>
<keyword evidence="2" id="KW-0677">Repeat</keyword>
<dbReference type="Gene3D" id="3.10.250.10">
    <property type="entry name" value="SRCR-like domain"/>
    <property type="match status" value="1"/>
</dbReference>
<evidence type="ECO:0000259" key="6">
    <source>
        <dbReference type="PROSITE" id="PS50287"/>
    </source>
</evidence>
<comment type="caution">
    <text evidence="5">Lacks conserved residue(s) required for the propagation of feature annotation.</text>
</comment>
<keyword evidence="3" id="KW-1015">Disulfide bond</keyword>
<dbReference type="PANTHER" id="PTHR47653">
    <property type="entry name" value="PROTEIN BARK BEETLE"/>
    <property type="match status" value="1"/>
</dbReference>
<proteinExistence type="predicted"/>
<dbReference type="InterPro" id="IPR001190">
    <property type="entry name" value="SRCR"/>
</dbReference>
<evidence type="ECO:0000313" key="8">
    <source>
        <dbReference type="Proteomes" id="UP001345963"/>
    </source>
</evidence>